<feature type="region of interest" description="Disordered" evidence="1">
    <location>
        <begin position="87"/>
        <end position="125"/>
    </location>
</feature>
<gene>
    <name evidence="2" type="ORF">HZS54_24840</name>
</gene>
<dbReference type="RefSeq" id="WP_179919748.1">
    <property type="nucleotide sequence ID" value="NZ_CP058909.1"/>
</dbReference>
<dbReference type="AlphaFoldDB" id="A0A7D5TCJ3"/>
<protein>
    <submittedName>
        <fullName evidence="2">MarR family transcriptional regulator</fullName>
    </submittedName>
</protein>
<dbReference type="OrthoDB" id="195563at2157"/>
<proteinExistence type="predicted"/>
<dbReference type="Gene3D" id="1.10.10.10">
    <property type="entry name" value="Winged helix-like DNA-binding domain superfamily/Winged helix DNA-binding domain"/>
    <property type="match status" value="1"/>
</dbReference>
<dbReference type="EMBL" id="CP058909">
    <property type="protein sequence ID" value="QLH84670.1"/>
    <property type="molecule type" value="Genomic_DNA"/>
</dbReference>
<evidence type="ECO:0000313" key="2">
    <source>
        <dbReference type="EMBL" id="QLH84670.1"/>
    </source>
</evidence>
<keyword evidence="3" id="KW-1185">Reference proteome</keyword>
<dbReference type="Proteomes" id="UP000509346">
    <property type="component" value="Chromosome"/>
</dbReference>
<feature type="region of interest" description="Disordered" evidence="1">
    <location>
        <begin position="1"/>
        <end position="27"/>
    </location>
</feature>
<dbReference type="GeneID" id="56085891"/>
<dbReference type="SUPFAM" id="SSF46785">
    <property type="entry name" value="Winged helix' DNA-binding domain"/>
    <property type="match status" value="1"/>
</dbReference>
<dbReference type="KEGG" id="hpel:HZS54_24840"/>
<sequence>MPISTDRFERLGADGDGDGPTPGTNAASILAFLRDNPDKAYTQSEIADATDVKSGSVGPTLVRLRERGRVDHRGHYWRVSDHDRSVDAAATQSAAALADREADDETPEMAAWRDHAVDPREHRDE</sequence>
<name>A0A7D5TCJ3_9EURY</name>
<organism evidence="2 3">
    <name type="scientific">Halosimplex pelagicum</name>
    <dbReference type="NCBI Taxonomy" id="869886"/>
    <lineage>
        <taxon>Archaea</taxon>
        <taxon>Methanobacteriati</taxon>
        <taxon>Methanobacteriota</taxon>
        <taxon>Stenosarchaea group</taxon>
        <taxon>Halobacteria</taxon>
        <taxon>Halobacteriales</taxon>
        <taxon>Haloarculaceae</taxon>
        <taxon>Halosimplex</taxon>
    </lineage>
</organism>
<accession>A0A7D5TCJ3</accession>
<evidence type="ECO:0000313" key="3">
    <source>
        <dbReference type="Proteomes" id="UP000509346"/>
    </source>
</evidence>
<feature type="compositionally biased region" description="Low complexity" evidence="1">
    <location>
        <begin position="88"/>
        <end position="97"/>
    </location>
</feature>
<dbReference type="InterPro" id="IPR036390">
    <property type="entry name" value="WH_DNA-bd_sf"/>
</dbReference>
<feature type="compositionally biased region" description="Basic and acidic residues" evidence="1">
    <location>
        <begin position="111"/>
        <end position="125"/>
    </location>
</feature>
<feature type="compositionally biased region" description="Basic and acidic residues" evidence="1">
    <location>
        <begin position="1"/>
        <end position="13"/>
    </location>
</feature>
<reference evidence="2 3" key="1">
    <citation type="submission" date="2020-07" db="EMBL/GenBank/DDBJ databases">
        <title>Halosimplex litoreum sp. nov. and Halosimplex rubrum sp. nov., isolated from different salt environments.</title>
        <authorList>
            <person name="Cui H."/>
        </authorList>
    </citation>
    <scope>NUCLEOTIDE SEQUENCE [LARGE SCALE GENOMIC DNA]</scope>
    <source>
        <strain evidence="2 3">R2</strain>
    </source>
</reference>
<evidence type="ECO:0000256" key="1">
    <source>
        <dbReference type="SAM" id="MobiDB-lite"/>
    </source>
</evidence>
<dbReference type="InterPro" id="IPR036388">
    <property type="entry name" value="WH-like_DNA-bd_sf"/>
</dbReference>